<dbReference type="GO" id="GO:0003677">
    <property type="term" value="F:DNA binding"/>
    <property type="evidence" value="ECO:0007669"/>
    <property type="project" value="InterPro"/>
</dbReference>
<proteinExistence type="predicted"/>
<dbReference type="SUPFAM" id="SSF52980">
    <property type="entry name" value="Restriction endonuclease-like"/>
    <property type="match status" value="1"/>
</dbReference>
<keyword evidence="3" id="KW-1185">Reference proteome</keyword>
<sequence length="344" mass="38680">MTNSQRIWGLHNDVLGQELLDGGFISIGWPAVGDLRQIGNDQLKMREAVARVFPAAKPGAIPVWAGMLRRFAFEAQVGDVVIFPSKHDRSLNFGRITGSYEYDSSRSLQPHLRRVQWLKTGVARSLFSQSALYEVGSALTMFAVRNYAEEFLAFLGAEDDESFVRSHLQLQEKQTEEEAQEAVSEMPNADRIDQHTRDFVANMLLTELSHEEFEHFTADLLRCMGYQARVTQYAVDGGIDVVAHKDLLGVEPPIIKVQCKHTSATQGGPVVQQLLGTLDRDEAGLFFTLGSYSADALKIERQKQNIRLFSGADITDLVLRYYEQLPSKWRSKFPLRSVLAVDEN</sequence>
<dbReference type="InterPro" id="IPR011335">
    <property type="entry name" value="Restrct_endonuc-II-like"/>
</dbReference>
<name>A0A1Q5PSD3_9ACTO</name>
<dbReference type="EMBL" id="MPDM01000001">
    <property type="protein sequence ID" value="OKL50419.1"/>
    <property type="molecule type" value="Genomic_DNA"/>
</dbReference>
<dbReference type="GO" id="GO:0015666">
    <property type="term" value="F:restriction endodeoxyribonuclease activity"/>
    <property type="evidence" value="ECO:0007669"/>
    <property type="project" value="TreeGrafter"/>
</dbReference>
<evidence type="ECO:0000313" key="2">
    <source>
        <dbReference type="EMBL" id="OKL50419.1"/>
    </source>
</evidence>
<protein>
    <submittedName>
        <fullName evidence="2">Restriction endonuclease</fullName>
    </submittedName>
</protein>
<feature type="domain" description="Restriction endonuclease type IV Mrr" evidence="1">
    <location>
        <begin position="206"/>
        <end position="317"/>
    </location>
</feature>
<keyword evidence="2" id="KW-0255">Endonuclease</keyword>
<dbReference type="AlphaFoldDB" id="A0A1Q5PSD3"/>
<accession>A0A1Q5PSD3</accession>
<dbReference type="Pfam" id="PF04471">
    <property type="entry name" value="Mrr_cat"/>
    <property type="match status" value="1"/>
</dbReference>
<evidence type="ECO:0000313" key="3">
    <source>
        <dbReference type="Proteomes" id="UP000186465"/>
    </source>
</evidence>
<dbReference type="InterPro" id="IPR011856">
    <property type="entry name" value="tRNA_endonuc-like_dom_sf"/>
</dbReference>
<keyword evidence="2" id="KW-0378">Hydrolase</keyword>
<dbReference type="InterPro" id="IPR007560">
    <property type="entry name" value="Restrct_endonuc_IV_Mrr"/>
</dbReference>
<organism evidence="2 3">
    <name type="scientific">Boudabousia marimammalium</name>
    <dbReference type="NCBI Taxonomy" id="156892"/>
    <lineage>
        <taxon>Bacteria</taxon>
        <taxon>Bacillati</taxon>
        <taxon>Actinomycetota</taxon>
        <taxon>Actinomycetes</taxon>
        <taxon>Actinomycetales</taxon>
        <taxon>Actinomycetaceae</taxon>
        <taxon>Boudabousia</taxon>
    </lineage>
</organism>
<dbReference type="Proteomes" id="UP000186465">
    <property type="component" value="Unassembled WGS sequence"/>
</dbReference>
<gene>
    <name evidence="2" type="ORF">BM477_00100</name>
</gene>
<dbReference type="GO" id="GO:0009307">
    <property type="term" value="P:DNA restriction-modification system"/>
    <property type="evidence" value="ECO:0007669"/>
    <property type="project" value="InterPro"/>
</dbReference>
<comment type="caution">
    <text evidence="2">The sequence shown here is derived from an EMBL/GenBank/DDBJ whole genome shotgun (WGS) entry which is preliminary data.</text>
</comment>
<dbReference type="Gene3D" id="3.40.1350.10">
    <property type="match status" value="1"/>
</dbReference>
<dbReference type="PANTHER" id="PTHR30015">
    <property type="entry name" value="MRR RESTRICTION SYSTEM PROTEIN"/>
    <property type="match status" value="1"/>
</dbReference>
<reference evidence="3" key="1">
    <citation type="submission" date="2016-11" db="EMBL/GenBank/DDBJ databases">
        <title>Actinomyces gypaetusis sp. nov. isolated from Gypaetus barbatus in Qinghai Tibet Plateau China.</title>
        <authorList>
            <person name="Meng X."/>
        </authorList>
    </citation>
    <scope>NUCLEOTIDE SEQUENCE [LARGE SCALE GENOMIC DNA]</scope>
    <source>
        <strain evidence="3">DSM 15383</strain>
    </source>
</reference>
<dbReference type="PANTHER" id="PTHR30015:SF7">
    <property type="entry name" value="TYPE IV METHYL-DIRECTED RESTRICTION ENZYME ECOKMRR"/>
    <property type="match status" value="1"/>
</dbReference>
<keyword evidence="2" id="KW-0540">Nuclease</keyword>
<evidence type="ECO:0000259" key="1">
    <source>
        <dbReference type="Pfam" id="PF04471"/>
    </source>
</evidence>
<dbReference type="OrthoDB" id="9781481at2"/>
<dbReference type="InterPro" id="IPR052906">
    <property type="entry name" value="Type_IV_Methyl-Rstrct_Enzyme"/>
</dbReference>
<dbReference type="RefSeq" id="WP_075360660.1">
    <property type="nucleotide sequence ID" value="NZ_MPDM01000001.1"/>
</dbReference>
<dbReference type="STRING" id="156892.BM477_00100"/>